<evidence type="ECO:0000256" key="12">
    <source>
        <dbReference type="ARBA" id="ARBA00023012"/>
    </source>
</evidence>
<evidence type="ECO:0000259" key="20">
    <source>
        <dbReference type="PROSITE" id="PS50894"/>
    </source>
</evidence>
<evidence type="ECO:0000256" key="6">
    <source>
        <dbReference type="ARBA" id="ARBA00022679"/>
    </source>
</evidence>
<keyword evidence="12" id="KW-0902">Two-component regulatory system</keyword>
<dbReference type="RefSeq" id="WP_142664469.1">
    <property type="nucleotide sequence ID" value="NZ_FXTK01000021.1"/>
</dbReference>
<keyword evidence="5 15" id="KW-0597">Phosphoprotein</keyword>
<evidence type="ECO:0000256" key="3">
    <source>
        <dbReference type="ARBA" id="ARBA00012438"/>
    </source>
</evidence>
<dbReference type="AlphaFoldDB" id="A0A521FE10"/>
<evidence type="ECO:0000259" key="19">
    <source>
        <dbReference type="PROSITE" id="PS50885"/>
    </source>
</evidence>
<feature type="modified residue" description="4-aspartylphosphate" evidence="15">
    <location>
        <position position="760"/>
    </location>
</feature>
<dbReference type="Gene3D" id="3.40.50.2300">
    <property type="match status" value="1"/>
</dbReference>
<keyword evidence="8" id="KW-0547">Nucleotide-binding</keyword>
<keyword evidence="13" id="KW-0472">Membrane</keyword>
<evidence type="ECO:0000256" key="16">
    <source>
        <dbReference type="SAM" id="Coils"/>
    </source>
</evidence>
<dbReference type="Gene3D" id="6.10.340.10">
    <property type="match status" value="1"/>
</dbReference>
<dbReference type="CDD" id="cd17546">
    <property type="entry name" value="REC_hyHK_CKI1_RcsC-like"/>
    <property type="match status" value="1"/>
</dbReference>
<dbReference type="SUPFAM" id="SSF55874">
    <property type="entry name" value="ATPase domain of HSP90 chaperone/DNA topoisomerase II/histidine kinase"/>
    <property type="match status" value="1"/>
</dbReference>
<evidence type="ECO:0000256" key="1">
    <source>
        <dbReference type="ARBA" id="ARBA00000085"/>
    </source>
</evidence>
<dbReference type="SMART" id="SM00304">
    <property type="entry name" value="HAMP"/>
    <property type="match status" value="1"/>
</dbReference>
<dbReference type="SUPFAM" id="SSF52172">
    <property type="entry name" value="CheY-like"/>
    <property type="match status" value="1"/>
</dbReference>
<evidence type="ECO:0000256" key="10">
    <source>
        <dbReference type="ARBA" id="ARBA00022840"/>
    </source>
</evidence>
<dbReference type="SMART" id="SM00387">
    <property type="entry name" value="HATPase_c"/>
    <property type="match status" value="1"/>
</dbReference>
<evidence type="ECO:0000256" key="11">
    <source>
        <dbReference type="ARBA" id="ARBA00022989"/>
    </source>
</evidence>
<keyword evidence="7" id="KW-0812">Transmembrane</keyword>
<dbReference type="Gene3D" id="3.30.565.10">
    <property type="entry name" value="Histidine kinase-like ATPase, C-terminal domain"/>
    <property type="match status" value="1"/>
</dbReference>
<dbReference type="InterPro" id="IPR005467">
    <property type="entry name" value="His_kinase_dom"/>
</dbReference>
<proteinExistence type="predicted"/>
<dbReference type="InterPro" id="IPR038188">
    <property type="entry name" value="TorS_sensor_sf"/>
</dbReference>
<dbReference type="PANTHER" id="PTHR45339:SF1">
    <property type="entry name" value="HYBRID SIGNAL TRANSDUCTION HISTIDINE KINASE J"/>
    <property type="match status" value="1"/>
</dbReference>
<evidence type="ECO:0000256" key="15">
    <source>
        <dbReference type="PROSITE-ProRule" id="PRU00169"/>
    </source>
</evidence>
<dbReference type="Gene3D" id="1.20.58.920">
    <property type="match status" value="1"/>
</dbReference>
<evidence type="ECO:0000256" key="13">
    <source>
        <dbReference type="ARBA" id="ARBA00023136"/>
    </source>
</evidence>
<dbReference type="Gene3D" id="1.10.287.130">
    <property type="match status" value="1"/>
</dbReference>
<dbReference type="InterPro" id="IPR036641">
    <property type="entry name" value="HPT_dom_sf"/>
</dbReference>
<dbReference type="PROSITE" id="PS50110">
    <property type="entry name" value="RESPONSE_REGULATORY"/>
    <property type="match status" value="1"/>
</dbReference>
<accession>A0A521FE10</accession>
<keyword evidence="16" id="KW-0175">Coiled coil</keyword>
<dbReference type="PRINTS" id="PR00344">
    <property type="entry name" value="BCTRLSENSOR"/>
</dbReference>
<dbReference type="FunFam" id="3.30.565.10:FF:000010">
    <property type="entry name" value="Sensor histidine kinase RcsC"/>
    <property type="match status" value="1"/>
</dbReference>
<dbReference type="SUPFAM" id="SSF47384">
    <property type="entry name" value="Homodimeric domain of signal transducing histidine kinase"/>
    <property type="match status" value="1"/>
</dbReference>
<dbReference type="GO" id="GO:0000155">
    <property type="term" value="F:phosphorelay sensor kinase activity"/>
    <property type="evidence" value="ECO:0007669"/>
    <property type="project" value="InterPro"/>
</dbReference>
<comment type="subcellular location">
    <subcellularLocation>
        <location evidence="2">Cell membrane</location>
        <topology evidence="2">Multi-pass membrane protein</topology>
    </subcellularLocation>
</comment>
<dbReference type="InterPro" id="IPR003660">
    <property type="entry name" value="HAMP_dom"/>
</dbReference>
<keyword evidence="9 21" id="KW-0418">Kinase</keyword>
<evidence type="ECO:0000256" key="2">
    <source>
        <dbReference type="ARBA" id="ARBA00004651"/>
    </source>
</evidence>
<dbReference type="InterPro" id="IPR001789">
    <property type="entry name" value="Sig_transdc_resp-reg_receiver"/>
</dbReference>
<dbReference type="PROSITE" id="PS50885">
    <property type="entry name" value="HAMP"/>
    <property type="match status" value="1"/>
</dbReference>
<evidence type="ECO:0000313" key="21">
    <source>
        <dbReference type="EMBL" id="SMO94438.1"/>
    </source>
</evidence>
<feature type="domain" description="Histidine kinase" evidence="17">
    <location>
        <begin position="474"/>
        <end position="693"/>
    </location>
</feature>
<dbReference type="Proteomes" id="UP000319014">
    <property type="component" value="Unassembled WGS sequence"/>
</dbReference>
<keyword evidence="22" id="KW-1185">Reference proteome</keyword>
<evidence type="ECO:0000256" key="7">
    <source>
        <dbReference type="ARBA" id="ARBA00022692"/>
    </source>
</evidence>
<dbReference type="Pfam" id="PF21689">
    <property type="entry name" value="TorS_sensor_domain"/>
    <property type="match status" value="1"/>
</dbReference>
<dbReference type="Pfam" id="PF00072">
    <property type="entry name" value="Response_reg"/>
    <property type="match status" value="1"/>
</dbReference>
<dbReference type="Pfam" id="PF01627">
    <property type="entry name" value="Hpt"/>
    <property type="match status" value="1"/>
</dbReference>
<dbReference type="CDD" id="cd16172">
    <property type="entry name" value="TorS_sensor_domain"/>
    <property type="match status" value="1"/>
</dbReference>
<dbReference type="EC" id="2.7.13.3" evidence="3"/>
<keyword evidence="4" id="KW-1003">Cell membrane</keyword>
<dbReference type="Pfam" id="PF00672">
    <property type="entry name" value="HAMP"/>
    <property type="match status" value="1"/>
</dbReference>
<dbReference type="InterPro" id="IPR011006">
    <property type="entry name" value="CheY-like_superfamily"/>
</dbReference>
<evidence type="ECO:0000259" key="17">
    <source>
        <dbReference type="PROSITE" id="PS50109"/>
    </source>
</evidence>
<protein>
    <recommendedName>
        <fullName evidence="3">histidine kinase</fullName>
        <ecNumber evidence="3">2.7.13.3</ecNumber>
    </recommendedName>
</protein>
<dbReference type="PROSITE" id="PS50894">
    <property type="entry name" value="HPT"/>
    <property type="match status" value="1"/>
</dbReference>
<dbReference type="SMART" id="SM00448">
    <property type="entry name" value="REC"/>
    <property type="match status" value="1"/>
</dbReference>
<feature type="domain" description="HAMP" evidence="19">
    <location>
        <begin position="365"/>
        <end position="417"/>
    </location>
</feature>
<dbReference type="GO" id="GO:0005886">
    <property type="term" value="C:plasma membrane"/>
    <property type="evidence" value="ECO:0007669"/>
    <property type="project" value="UniProtKB-SubCell"/>
</dbReference>
<dbReference type="OrthoDB" id="9801651at2"/>
<comment type="catalytic activity">
    <reaction evidence="1">
        <text>ATP + protein L-histidine = ADP + protein N-phospho-L-histidine.</text>
        <dbReference type="EC" id="2.7.13.3"/>
    </reaction>
</comment>
<dbReference type="Pfam" id="PF00512">
    <property type="entry name" value="HisKA"/>
    <property type="match status" value="1"/>
</dbReference>
<dbReference type="SMART" id="SM00388">
    <property type="entry name" value="HisKA"/>
    <property type="match status" value="1"/>
</dbReference>
<evidence type="ECO:0000313" key="22">
    <source>
        <dbReference type="Proteomes" id="UP000319014"/>
    </source>
</evidence>
<dbReference type="InterPro" id="IPR004358">
    <property type="entry name" value="Sig_transdc_His_kin-like_C"/>
</dbReference>
<keyword evidence="6" id="KW-0808">Transferase</keyword>
<dbReference type="InterPro" id="IPR036097">
    <property type="entry name" value="HisK_dim/P_sf"/>
</dbReference>
<dbReference type="EMBL" id="FXTK01000021">
    <property type="protein sequence ID" value="SMO94438.1"/>
    <property type="molecule type" value="Genomic_DNA"/>
</dbReference>
<sequence length="953" mass="103459">MRSFSRKARLGWQLLLAFVVIAGAPGIMGILGWMELRDLAESQARLNDQTLPAIAEVRGFTEEASRVVAMAPLLASVPNDGARAERAAFLFQQVDALRDRIGRYEQSGRVLPPALAQSETEVRRGIDQLDLLVQRRLATGAEQKRHLTEGHQVTAELLEITDTLAANAEAATSAGVSSLYDLWNQQQALGETLDKLIELDLFQLGQMFELRAHVAEIAMLLNRISETRSNAELTSLRNALTSRLQIVTRRMALTPDRSRAERALLLLRRIDPAIDTPPRTRNIIELTAQLIALEAQIETTQAGLRQAALRLDVEAGALADTIAASAAAAGKSAQSAIRATLVTSTLGSLAALLISASVVWFFVRGKITKRLDALADRMGALLQGDLHEAVIPKGQDEIGRMEKAVEVFRLQALENRDLAAERDRNLKELRRHREELRQLVDEQTQRLRDEVDAHAAARTRAEAADRAKSQFLATMSHEIRTPMNGVIGLLHGLTQEKLPTATEHRVRTALTSGEGLMTMLNTLLDDAKNSDAAIVMKPVPCDPVALVRDAVSLMTPAAEEKGLRLQTRLSETRWLQFDPPRVRQILFNLLTNAIRFTDQGGITVTLHCAPAENGLVGVDLYVSDTGKGIAQDAQERIFGIFEQEDETTAARYGGTGLGLAISRQLATAMGGRLSVESVPGQGATFRFQAHFPPAEAAPDVAPSEVADIPLNLLVVEDHAVNRLVLEGYLTRMGHRFEMVENAEDALVRVLAGRFDAVLMDVNLPGMSGIDAARLIRQMPAGQAVEVIGISAHLQSEEIASCHAAGMTQVLSKPISPSELWTALCRIMPAKTCSVLAAALVDLPAPRVMALCELFLERLSKDVAAIEFALSAHDTAAAIKAAHRLRGASGNFHLPELVAGLQDFERALKDDGPALSIWGPLQQTARSSAMRVKAELAMLRADPASLQASLAVNT</sequence>
<evidence type="ECO:0000256" key="4">
    <source>
        <dbReference type="ARBA" id="ARBA00022475"/>
    </source>
</evidence>
<dbReference type="InterPro" id="IPR003594">
    <property type="entry name" value="HATPase_dom"/>
</dbReference>
<feature type="domain" description="Response regulatory" evidence="18">
    <location>
        <begin position="711"/>
        <end position="827"/>
    </location>
</feature>
<dbReference type="PANTHER" id="PTHR45339">
    <property type="entry name" value="HYBRID SIGNAL TRANSDUCTION HISTIDINE KINASE J"/>
    <property type="match status" value="1"/>
</dbReference>
<evidence type="ECO:0000256" key="5">
    <source>
        <dbReference type="ARBA" id="ARBA00022553"/>
    </source>
</evidence>
<dbReference type="CDD" id="cd16922">
    <property type="entry name" value="HATPase_EvgS-ArcB-TorS-like"/>
    <property type="match status" value="1"/>
</dbReference>
<dbReference type="InterPro" id="IPR036890">
    <property type="entry name" value="HATPase_C_sf"/>
</dbReference>
<dbReference type="InterPro" id="IPR003661">
    <property type="entry name" value="HisK_dim/P_dom"/>
</dbReference>
<dbReference type="InterPro" id="IPR008207">
    <property type="entry name" value="Sig_transdc_His_kin_Hpt_dom"/>
</dbReference>
<keyword evidence="11" id="KW-1133">Transmembrane helix</keyword>
<name>A0A521FE10_9RHOB</name>
<keyword evidence="10" id="KW-0067">ATP-binding</keyword>
<reference evidence="21 22" key="1">
    <citation type="submission" date="2017-05" db="EMBL/GenBank/DDBJ databases">
        <authorList>
            <person name="Varghese N."/>
            <person name="Submissions S."/>
        </authorList>
    </citation>
    <scope>NUCLEOTIDE SEQUENCE [LARGE SCALE GENOMIC DNA]</scope>
    <source>
        <strain evidence="21 22">DSM 100094</strain>
    </source>
</reference>
<evidence type="ECO:0000259" key="18">
    <source>
        <dbReference type="PROSITE" id="PS50110"/>
    </source>
</evidence>
<dbReference type="PROSITE" id="PS50109">
    <property type="entry name" value="HIS_KIN"/>
    <property type="match status" value="1"/>
</dbReference>
<evidence type="ECO:0000256" key="9">
    <source>
        <dbReference type="ARBA" id="ARBA00022777"/>
    </source>
</evidence>
<gene>
    <name evidence="21" type="ORF">SAMN06265221_1217</name>
</gene>
<evidence type="ECO:0000256" key="14">
    <source>
        <dbReference type="PROSITE-ProRule" id="PRU00110"/>
    </source>
</evidence>
<dbReference type="Gene3D" id="1.20.120.160">
    <property type="entry name" value="HPT domain"/>
    <property type="match status" value="1"/>
</dbReference>
<feature type="domain" description="HPt" evidence="20">
    <location>
        <begin position="843"/>
        <end position="938"/>
    </location>
</feature>
<feature type="modified residue" description="Phosphohistidine" evidence="14">
    <location>
        <position position="882"/>
    </location>
</feature>
<dbReference type="InterPro" id="IPR037952">
    <property type="entry name" value="Sensor_TorS"/>
</dbReference>
<dbReference type="CDD" id="cd00082">
    <property type="entry name" value="HisKA"/>
    <property type="match status" value="1"/>
</dbReference>
<dbReference type="SUPFAM" id="SSF47226">
    <property type="entry name" value="Histidine-containing phosphotransfer domain, HPT domain"/>
    <property type="match status" value="1"/>
</dbReference>
<dbReference type="GO" id="GO:0005524">
    <property type="term" value="F:ATP binding"/>
    <property type="evidence" value="ECO:0007669"/>
    <property type="project" value="UniProtKB-KW"/>
</dbReference>
<dbReference type="Pfam" id="PF02518">
    <property type="entry name" value="HATPase_c"/>
    <property type="match status" value="1"/>
</dbReference>
<feature type="coiled-coil region" evidence="16">
    <location>
        <begin position="415"/>
        <end position="453"/>
    </location>
</feature>
<evidence type="ECO:0000256" key="8">
    <source>
        <dbReference type="ARBA" id="ARBA00022741"/>
    </source>
</evidence>
<organism evidence="21 22">
    <name type="scientific">Paracoccus laeviglucosivorans</name>
    <dbReference type="NCBI Taxonomy" id="1197861"/>
    <lineage>
        <taxon>Bacteria</taxon>
        <taxon>Pseudomonadati</taxon>
        <taxon>Pseudomonadota</taxon>
        <taxon>Alphaproteobacteria</taxon>
        <taxon>Rhodobacterales</taxon>
        <taxon>Paracoccaceae</taxon>
        <taxon>Paracoccus</taxon>
    </lineage>
</organism>